<keyword evidence="1" id="KW-0812">Transmembrane</keyword>
<dbReference type="Pfam" id="PF06912">
    <property type="entry name" value="DUF1275"/>
    <property type="match status" value="1"/>
</dbReference>
<reference evidence="2 3" key="1">
    <citation type="submission" date="2014-12" db="EMBL/GenBank/DDBJ databases">
        <title>Genome sequence of Flavobacterium beibuense RSKm HC5.</title>
        <authorList>
            <person name="Kim J.F."/>
            <person name="Song J.Y."/>
            <person name="Kwak M.-J."/>
            <person name="Lee S.-W."/>
        </authorList>
    </citation>
    <scope>NUCLEOTIDE SEQUENCE [LARGE SCALE GENOMIC DNA]</scope>
    <source>
        <strain evidence="2 3">RSKm HC5</strain>
    </source>
</reference>
<organism evidence="2 3">
    <name type="scientific">Flavobacterium beibuense</name>
    <dbReference type="NCBI Taxonomy" id="657326"/>
    <lineage>
        <taxon>Bacteria</taxon>
        <taxon>Pseudomonadati</taxon>
        <taxon>Bacteroidota</taxon>
        <taxon>Flavobacteriia</taxon>
        <taxon>Flavobacteriales</taxon>
        <taxon>Flavobacteriaceae</taxon>
        <taxon>Flavobacterium</taxon>
    </lineage>
</organism>
<dbReference type="AlphaFoldDB" id="A0A444W676"/>
<dbReference type="EMBL" id="JUIW01000011">
    <property type="protein sequence ID" value="RYJ41364.1"/>
    <property type="molecule type" value="Genomic_DNA"/>
</dbReference>
<keyword evidence="3" id="KW-1185">Reference proteome</keyword>
<keyword evidence="1" id="KW-0472">Membrane</keyword>
<dbReference type="OrthoDB" id="270162at2"/>
<feature type="transmembrane region" description="Helical" evidence="1">
    <location>
        <begin position="93"/>
        <end position="112"/>
    </location>
</feature>
<dbReference type="InterPro" id="IPR010699">
    <property type="entry name" value="DUF1275"/>
</dbReference>
<dbReference type="Proteomes" id="UP000289775">
    <property type="component" value="Unassembled WGS sequence"/>
</dbReference>
<name>A0A444W676_9FLAO</name>
<proteinExistence type="predicted"/>
<evidence type="ECO:0000256" key="1">
    <source>
        <dbReference type="SAM" id="Phobius"/>
    </source>
</evidence>
<gene>
    <name evidence="2" type="ORF">NU09_3107</name>
</gene>
<dbReference type="PANTHER" id="PTHR37314:SF4">
    <property type="entry name" value="UPF0700 TRANSMEMBRANE PROTEIN YOAK"/>
    <property type="match status" value="1"/>
</dbReference>
<keyword evidence="1" id="KW-1133">Transmembrane helix</keyword>
<feature type="transmembrane region" description="Helical" evidence="1">
    <location>
        <begin position="20"/>
        <end position="39"/>
    </location>
</feature>
<comment type="caution">
    <text evidence="2">The sequence shown here is derived from an EMBL/GenBank/DDBJ whole genome shotgun (WGS) entry which is preliminary data.</text>
</comment>
<feature type="transmembrane region" description="Helical" evidence="1">
    <location>
        <begin position="118"/>
        <end position="135"/>
    </location>
</feature>
<dbReference type="RefSeq" id="WP_129752185.1">
    <property type="nucleotide sequence ID" value="NZ_JUIW01000011.1"/>
</dbReference>
<feature type="transmembrane region" description="Helical" evidence="1">
    <location>
        <begin position="208"/>
        <end position="229"/>
    </location>
</feature>
<feature type="transmembrane region" description="Helical" evidence="1">
    <location>
        <begin position="178"/>
        <end position="202"/>
    </location>
</feature>
<evidence type="ECO:0000313" key="3">
    <source>
        <dbReference type="Proteomes" id="UP000289775"/>
    </source>
</evidence>
<accession>A0A444W676</accession>
<feature type="transmembrane region" description="Helical" evidence="1">
    <location>
        <begin position="59"/>
        <end position="81"/>
    </location>
</feature>
<sequence length="238" mass="26823">MFRHKGKRRSYGHNLRLASVLSFVAGIVNIVGLLSVNVLTTNVTGHFAFFSRTFVSEEFSNAVIYLWFLVSFLAGAFCSNLISENIVRKRENLSYVVPILLEIILLVLVATLHFNQPNVIACILLFAMGLQNALVTKVSQSVVRTTHLTGVFTDLGIELSQLLFYRKTNENFALKKSIYLKVAIIVCFFAGGIVGGFVYYYLKLKVLFIASSGLVLALLYDYILLKFYLIKRKVLHSY</sequence>
<protein>
    <submittedName>
        <fullName evidence="2">Putative membrane protein</fullName>
    </submittedName>
</protein>
<dbReference type="PANTHER" id="PTHR37314">
    <property type="entry name" value="SLR0142 PROTEIN"/>
    <property type="match status" value="1"/>
</dbReference>
<evidence type="ECO:0000313" key="2">
    <source>
        <dbReference type="EMBL" id="RYJ41364.1"/>
    </source>
</evidence>